<reference evidence="2" key="1">
    <citation type="submission" date="2020-02" db="EMBL/GenBank/DDBJ databases">
        <authorList>
            <person name="Meier V. D."/>
        </authorList>
    </citation>
    <scope>NUCLEOTIDE SEQUENCE</scope>
    <source>
        <strain evidence="2">AVDCRST_MAG52</strain>
    </source>
</reference>
<dbReference type="EMBL" id="CADCTN010000068">
    <property type="protein sequence ID" value="CAA9230422.1"/>
    <property type="molecule type" value="Genomic_DNA"/>
</dbReference>
<accession>A0A6J4HP84</accession>
<feature type="region of interest" description="Disordered" evidence="1">
    <location>
        <begin position="1"/>
        <end position="100"/>
    </location>
</feature>
<proteinExistence type="predicted"/>
<feature type="non-terminal residue" evidence="2">
    <location>
        <position position="100"/>
    </location>
</feature>
<organism evidence="2">
    <name type="scientific">uncultured Blastococcus sp</name>
    <dbReference type="NCBI Taxonomy" id="217144"/>
    <lineage>
        <taxon>Bacteria</taxon>
        <taxon>Bacillati</taxon>
        <taxon>Actinomycetota</taxon>
        <taxon>Actinomycetes</taxon>
        <taxon>Geodermatophilales</taxon>
        <taxon>Geodermatophilaceae</taxon>
        <taxon>Blastococcus</taxon>
        <taxon>environmental samples</taxon>
    </lineage>
</organism>
<evidence type="ECO:0000256" key="1">
    <source>
        <dbReference type="SAM" id="MobiDB-lite"/>
    </source>
</evidence>
<evidence type="ECO:0000313" key="2">
    <source>
        <dbReference type="EMBL" id="CAA9230422.1"/>
    </source>
</evidence>
<protein>
    <submittedName>
        <fullName evidence="2">Uncharacterized protein</fullName>
    </submittedName>
</protein>
<name>A0A6J4HP84_9ACTN</name>
<dbReference type="AlphaFoldDB" id="A0A6J4HP84"/>
<sequence length="100" mass="10102">GQEGPAGPRPAPAVGTGPHPGRCRAPVAVGHPAGDAQAHGPHRWRQLHQRGPRGVPGPGARRAGEPGPPGGRTPAGARRARERHHAPAPAAGPEDRGRGL</sequence>
<feature type="compositionally biased region" description="Basic residues" evidence="1">
    <location>
        <begin position="40"/>
        <end position="51"/>
    </location>
</feature>
<feature type="non-terminal residue" evidence="2">
    <location>
        <position position="1"/>
    </location>
</feature>
<gene>
    <name evidence="2" type="ORF">AVDCRST_MAG52-983</name>
</gene>